<dbReference type="PANTHER" id="PTHR24171:SF9">
    <property type="entry name" value="ANKYRIN REPEAT DOMAIN-CONTAINING PROTEIN 39"/>
    <property type="match status" value="1"/>
</dbReference>
<accession>A0A9P4PVV9</accession>
<proteinExistence type="predicted"/>
<dbReference type="PROSITE" id="PS50297">
    <property type="entry name" value="ANK_REP_REGION"/>
    <property type="match status" value="1"/>
</dbReference>
<evidence type="ECO:0008006" key="7">
    <source>
        <dbReference type="Google" id="ProtNLM"/>
    </source>
</evidence>
<comment type="caution">
    <text evidence="5">The sequence shown here is derived from an EMBL/GenBank/DDBJ whole genome shotgun (WGS) entry which is preliminary data.</text>
</comment>
<dbReference type="EMBL" id="MU001492">
    <property type="protein sequence ID" value="KAF2451396.1"/>
    <property type="molecule type" value="Genomic_DNA"/>
</dbReference>
<gene>
    <name evidence="5" type="ORF">P171DRAFT_438136</name>
</gene>
<sequence>MSGHSTIAARCAAIGSGIAQIITDTTSIARGLRNARHDINAVCADLLAIKVALDIARDDFSSPSPNLPTLLLEAASGALDCCSAATEGWHKPIVRLSASQDRTGPWQTLKAASLTGLKNDLEAVRCALDLLLDLVELFTLPNNTTYEITSPNRQSFFDDTDPEVWQVFLERVDSERDHIDNITQRRLPTLYASFDKIRSCVTFQLEECLSPQVSPERPQLQTGPIVAPVPFNLSVAQRTQDKSFPATPSPLSVSSGIGAWIANVVNQAIQDPKAPPPSLVLTDPRASYADTFSDDRPPSIRTFFTENSATTGTQAASSRKPRSPMRASLERIDSPQLTMKAPKMPKAKKKNGIYTIASTIISSEERSIIHHRLTNDKIAVAKDTRRCLNRDQRAALDWILKNISTDTTAAELEQILWDGADPNVADLQFGSVFIRAAHTFATPILGLLVEYGADMTQTSHSTYYSAIHAAVLGTQLPNLQWLVEAGMYFDTPNQEGETPLHLAVRTPGGYPIAKWLLEMGADVNREAMDGTTPFQMALKPSRVDSRERSMMIELLLAQGAEGEMNKNNTRNRGKGLSVLGLI</sequence>
<feature type="region of interest" description="Disordered" evidence="4">
    <location>
        <begin position="303"/>
        <end position="327"/>
    </location>
</feature>
<dbReference type="SUPFAM" id="SSF48403">
    <property type="entry name" value="Ankyrin repeat"/>
    <property type="match status" value="1"/>
</dbReference>
<evidence type="ECO:0000313" key="5">
    <source>
        <dbReference type="EMBL" id="KAF2451396.1"/>
    </source>
</evidence>
<dbReference type="InterPro" id="IPR036770">
    <property type="entry name" value="Ankyrin_rpt-contain_sf"/>
</dbReference>
<dbReference type="PANTHER" id="PTHR24171">
    <property type="entry name" value="ANKYRIN REPEAT DOMAIN-CONTAINING PROTEIN 39-RELATED"/>
    <property type="match status" value="1"/>
</dbReference>
<reference evidence="5" key="1">
    <citation type="journal article" date="2020" name="Stud. Mycol.">
        <title>101 Dothideomycetes genomes: a test case for predicting lifestyles and emergence of pathogens.</title>
        <authorList>
            <person name="Haridas S."/>
            <person name="Albert R."/>
            <person name="Binder M."/>
            <person name="Bloem J."/>
            <person name="Labutti K."/>
            <person name="Salamov A."/>
            <person name="Andreopoulos B."/>
            <person name="Baker S."/>
            <person name="Barry K."/>
            <person name="Bills G."/>
            <person name="Bluhm B."/>
            <person name="Cannon C."/>
            <person name="Castanera R."/>
            <person name="Culley D."/>
            <person name="Daum C."/>
            <person name="Ezra D."/>
            <person name="Gonzalez J."/>
            <person name="Henrissat B."/>
            <person name="Kuo A."/>
            <person name="Liang C."/>
            <person name="Lipzen A."/>
            <person name="Lutzoni F."/>
            <person name="Magnuson J."/>
            <person name="Mondo S."/>
            <person name="Nolan M."/>
            <person name="Ohm R."/>
            <person name="Pangilinan J."/>
            <person name="Park H.-J."/>
            <person name="Ramirez L."/>
            <person name="Alfaro M."/>
            <person name="Sun H."/>
            <person name="Tritt A."/>
            <person name="Yoshinaga Y."/>
            <person name="Zwiers L.-H."/>
            <person name="Turgeon B."/>
            <person name="Goodwin S."/>
            <person name="Spatafora J."/>
            <person name="Crous P."/>
            <person name="Grigoriev I."/>
        </authorList>
    </citation>
    <scope>NUCLEOTIDE SEQUENCE</scope>
    <source>
        <strain evidence="5">CBS 690.94</strain>
    </source>
</reference>
<evidence type="ECO:0000256" key="1">
    <source>
        <dbReference type="ARBA" id="ARBA00022737"/>
    </source>
</evidence>
<keyword evidence="6" id="KW-1185">Reference proteome</keyword>
<evidence type="ECO:0000256" key="3">
    <source>
        <dbReference type="PROSITE-ProRule" id="PRU00023"/>
    </source>
</evidence>
<evidence type="ECO:0000256" key="2">
    <source>
        <dbReference type="ARBA" id="ARBA00023043"/>
    </source>
</evidence>
<dbReference type="Gene3D" id="1.25.40.20">
    <property type="entry name" value="Ankyrin repeat-containing domain"/>
    <property type="match status" value="1"/>
</dbReference>
<organism evidence="5 6">
    <name type="scientific">Karstenula rhodostoma CBS 690.94</name>
    <dbReference type="NCBI Taxonomy" id="1392251"/>
    <lineage>
        <taxon>Eukaryota</taxon>
        <taxon>Fungi</taxon>
        <taxon>Dikarya</taxon>
        <taxon>Ascomycota</taxon>
        <taxon>Pezizomycotina</taxon>
        <taxon>Dothideomycetes</taxon>
        <taxon>Pleosporomycetidae</taxon>
        <taxon>Pleosporales</taxon>
        <taxon>Massarineae</taxon>
        <taxon>Didymosphaeriaceae</taxon>
        <taxon>Karstenula</taxon>
    </lineage>
</organism>
<protein>
    <recommendedName>
        <fullName evidence="7">Ankyrin</fullName>
    </recommendedName>
</protein>
<dbReference type="InterPro" id="IPR002110">
    <property type="entry name" value="Ankyrin_rpt"/>
</dbReference>
<feature type="repeat" description="ANK" evidence="3">
    <location>
        <begin position="529"/>
        <end position="567"/>
    </location>
</feature>
<name>A0A9P4PVV9_9PLEO</name>
<dbReference type="Pfam" id="PF12796">
    <property type="entry name" value="Ank_2"/>
    <property type="match status" value="1"/>
</dbReference>
<evidence type="ECO:0000313" key="6">
    <source>
        <dbReference type="Proteomes" id="UP000799764"/>
    </source>
</evidence>
<evidence type="ECO:0000256" key="4">
    <source>
        <dbReference type="SAM" id="MobiDB-lite"/>
    </source>
</evidence>
<feature type="repeat" description="ANK" evidence="3">
    <location>
        <begin position="495"/>
        <end position="528"/>
    </location>
</feature>
<keyword evidence="2 3" id="KW-0040">ANK repeat</keyword>
<dbReference type="Proteomes" id="UP000799764">
    <property type="component" value="Unassembled WGS sequence"/>
</dbReference>
<dbReference type="AlphaFoldDB" id="A0A9P4PVV9"/>
<keyword evidence="1" id="KW-0677">Repeat</keyword>
<dbReference type="OrthoDB" id="426293at2759"/>
<dbReference type="SMART" id="SM00248">
    <property type="entry name" value="ANK"/>
    <property type="match status" value="3"/>
</dbReference>
<feature type="compositionally biased region" description="Polar residues" evidence="4">
    <location>
        <begin position="303"/>
        <end position="317"/>
    </location>
</feature>
<dbReference type="PROSITE" id="PS50088">
    <property type="entry name" value="ANK_REPEAT"/>
    <property type="match status" value="2"/>
</dbReference>